<evidence type="ECO:0000313" key="2">
    <source>
        <dbReference type="EMBL" id="KJA16673.1"/>
    </source>
</evidence>
<keyword evidence="3" id="KW-1185">Reference proteome</keyword>
<feature type="region of interest" description="Disordered" evidence="1">
    <location>
        <begin position="1"/>
        <end position="28"/>
    </location>
</feature>
<proteinExistence type="predicted"/>
<evidence type="ECO:0000313" key="3">
    <source>
        <dbReference type="Proteomes" id="UP000054270"/>
    </source>
</evidence>
<feature type="region of interest" description="Disordered" evidence="1">
    <location>
        <begin position="42"/>
        <end position="72"/>
    </location>
</feature>
<protein>
    <submittedName>
        <fullName evidence="2">Uncharacterized protein</fullName>
    </submittedName>
</protein>
<feature type="compositionally biased region" description="Low complexity" evidence="1">
    <location>
        <begin position="59"/>
        <end position="72"/>
    </location>
</feature>
<reference evidence="3" key="1">
    <citation type="submission" date="2014-04" db="EMBL/GenBank/DDBJ databases">
        <title>Evolutionary Origins and Diversification of the Mycorrhizal Mutualists.</title>
        <authorList>
            <consortium name="DOE Joint Genome Institute"/>
            <consortium name="Mycorrhizal Genomics Consortium"/>
            <person name="Kohler A."/>
            <person name="Kuo A."/>
            <person name="Nagy L.G."/>
            <person name="Floudas D."/>
            <person name="Copeland A."/>
            <person name="Barry K.W."/>
            <person name="Cichocki N."/>
            <person name="Veneault-Fourrey C."/>
            <person name="LaButti K."/>
            <person name="Lindquist E.A."/>
            <person name="Lipzen A."/>
            <person name="Lundell T."/>
            <person name="Morin E."/>
            <person name="Murat C."/>
            <person name="Riley R."/>
            <person name="Ohm R."/>
            <person name="Sun H."/>
            <person name="Tunlid A."/>
            <person name="Henrissat B."/>
            <person name="Grigoriev I.V."/>
            <person name="Hibbett D.S."/>
            <person name="Martin F."/>
        </authorList>
    </citation>
    <scope>NUCLEOTIDE SEQUENCE [LARGE SCALE GENOMIC DNA]</scope>
    <source>
        <strain evidence="3">FD-334 SS-4</strain>
    </source>
</reference>
<evidence type="ECO:0000256" key="1">
    <source>
        <dbReference type="SAM" id="MobiDB-lite"/>
    </source>
</evidence>
<accession>A0A0D2M0E3</accession>
<dbReference type="EMBL" id="KN817617">
    <property type="protein sequence ID" value="KJA16673.1"/>
    <property type="molecule type" value="Genomic_DNA"/>
</dbReference>
<organism evidence="2 3">
    <name type="scientific">Hypholoma sublateritium (strain FD-334 SS-4)</name>
    <dbReference type="NCBI Taxonomy" id="945553"/>
    <lineage>
        <taxon>Eukaryota</taxon>
        <taxon>Fungi</taxon>
        <taxon>Dikarya</taxon>
        <taxon>Basidiomycota</taxon>
        <taxon>Agaricomycotina</taxon>
        <taxon>Agaricomycetes</taxon>
        <taxon>Agaricomycetidae</taxon>
        <taxon>Agaricales</taxon>
        <taxon>Agaricineae</taxon>
        <taxon>Strophariaceae</taxon>
        <taxon>Hypholoma</taxon>
    </lineage>
</organism>
<sequence length="114" mass="12369">MWPTTHLRLAPLAASPGPNPPSLPMKMMTTGESTELKSLAGPHRVDHSAPAANKPFVFSTNTTSTSPEPVSSPRWRAEAQQLSHHLNWTVFLESKHSTPTLSSHLSIALLVTLL</sequence>
<dbReference type="AlphaFoldDB" id="A0A0D2M0E3"/>
<name>A0A0D2M0E3_HYPSF</name>
<dbReference type="Proteomes" id="UP000054270">
    <property type="component" value="Unassembled WGS sequence"/>
</dbReference>
<gene>
    <name evidence="2" type="ORF">HYPSUDRAFT_47171</name>
</gene>